<evidence type="ECO:0000313" key="7">
    <source>
        <dbReference type="Proteomes" id="UP000001876"/>
    </source>
</evidence>
<dbReference type="RefSeq" id="XP_003055730.1">
    <property type="nucleotide sequence ID" value="XM_003055684.1"/>
</dbReference>
<dbReference type="OMA" id="DLCFAME"/>
<dbReference type="InterPro" id="IPR009447">
    <property type="entry name" value="PIGW/GWT1"/>
</dbReference>
<evidence type="ECO:0000256" key="4">
    <source>
        <dbReference type="ARBA" id="ARBA00023136"/>
    </source>
</evidence>
<evidence type="ECO:0000256" key="1">
    <source>
        <dbReference type="ARBA" id="ARBA00004141"/>
    </source>
</evidence>
<evidence type="ECO:0000313" key="6">
    <source>
        <dbReference type="EMBL" id="EEH60982.1"/>
    </source>
</evidence>
<dbReference type="GO" id="GO:0005783">
    <property type="term" value="C:endoplasmic reticulum"/>
    <property type="evidence" value="ECO:0007669"/>
    <property type="project" value="TreeGrafter"/>
</dbReference>
<name>C1MIV6_MICPC</name>
<dbReference type="GO" id="GO:0016020">
    <property type="term" value="C:membrane"/>
    <property type="evidence" value="ECO:0007669"/>
    <property type="project" value="UniProtKB-SubCell"/>
</dbReference>
<dbReference type="GeneID" id="9680312"/>
<dbReference type="Pfam" id="PF06423">
    <property type="entry name" value="GWT1"/>
    <property type="match status" value="1"/>
</dbReference>
<dbReference type="eggNOG" id="KOG0411">
    <property type="taxonomic scope" value="Eukaryota"/>
</dbReference>
<organism evidence="7">
    <name type="scientific">Micromonas pusilla (strain CCMP1545)</name>
    <name type="common">Picoplanktonic green alga</name>
    <dbReference type="NCBI Taxonomy" id="564608"/>
    <lineage>
        <taxon>Eukaryota</taxon>
        <taxon>Viridiplantae</taxon>
        <taxon>Chlorophyta</taxon>
        <taxon>Mamiellophyceae</taxon>
        <taxon>Mamiellales</taxon>
        <taxon>Mamiellaceae</taxon>
        <taxon>Micromonas</taxon>
    </lineage>
</organism>
<dbReference type="PANTHER" id="PTHR20661:SF0">
    <property type="entry name" value="PHOSPHATIDYLINOSITOL-GLYCAN BIOSYNTHESIS CLASS W PROTEIN"/>
    <property type="match status" value="1"/>
</dbReference>
<keyword evidence="7" id="KW-1185">Reference proteome</keyword>
<keyword evidence="3 5" id="KW-1133">Transmembrane helix</keyword>
<dbReference type="STRING" id="564608.C1MIV6"/>
<accession>C1MIV6</accession>
<dbReference type="OrthoDB" id="15270at2759"/>
<proteinExistence type="predicted"/>
<feature type="transmembrane region" description="Helical" evidence="5">
    <location>
        <begin position="6"/>
        <end position="27"/>
    </location>
</feature>
<dbReference type="GO" id="GO:0072659">
    <property type="term" value="P:protein localization to plasma membrane"/>
    <property type="evidence" value="ECO:0007669"/>
    <property type="project" value="TreeGrafter"/>
</dbReference>
<keyword evidence="2 5" id="KW-0812">Transmembrane</keyword>
<gene>
    <name evidence="6" type="ORF">MICPUCDRAFT_2596</name>
</gene>
<feature type="transmembrane region" description="Helical" evidence="5">
    <location>
        <begin position="256"/>
        <end position="280"/>
    </location>
</feature>
<evidence type="ECO:0000256" key="5">
    <source>
        <dbReference type="SAM" id="Phobius"/>
    </source>
</evidence>
<dbReference type="GO" id="GO:0032216">
    <property type="term" value="F:glucosaminyl-phosphatidylinositol O-acyltransferase activity"/>
    <property type="evidence" value="ECO:0007669"/>
    <property type="project" value="TreeGrafter"/>
</dbReference>
<protein>
    <submittedName>
        <fullName evidence="6">Predicted protein</fullName>
    </submittedName>
</protein>
<dbReference type="KEGG" id="mpp:MICPUCDRAFT_2596"/>
<comment type="subcellular location">
    <subcellularLocation>
        <location evidence="1">Membrane</location>
        <topology evidence="1">Multi-pass membrane protein</topology>
    </subcellularLocation>
</comment>
<feature type="transmembrane region" description="Helical" evidence="5">
    <location>
        <begin position="224"/>
        <end position="244"/>
    </location>
</feature>
<reference evidence="6 7" key="1">
    <citation type="journal article" date="2009" name="Science">
        <title>Green evolution and dynamic adaptations revealed by genomes of the marine picoeukaryotes Micromonas.</title>
        <authorList>
            <person name="Worden A.Z."/>
            <person name="Lee J.H."/>
            <person name="Mock T."/>
            <person name="Rouze P."/>
            <person name="Simmons M.P."/>
            <person name="Aerts A.L."/>
            <person name="Allen A.E."/>
            <person name="Cuvelier M.L."/>
            <person name="Derelle E."/>
            <person name="Everett M.V."/>
            <person name="Foulon E."/>
            <person name="Grimwood J."/>
            <person name="Gundlach H."/>
            <person name="Henrissat B."/>
            <person name="Napoli C."/>
            <person name="McDonald S.M."/>
            <person name="Parker M.S."/>
            <person name="Rombauts S."/>
            <person name="Salamov A."/>
            <person name="Von Dassow P."/>
            <person name="Badger J.H."/>
            <person name="Coutinho P.M."/>
            <person name="Demir E."/>
            <person name="Dubchak I."/>
            <person name="Gentemann C."/>
            <person name="Eikrem W."/>
            <person name="Gready J.E."/>
            <person name="John U."/>
            <person name="Lanier W."/>
            <person name="Lindquist E.A."/>
            <person name="Lucas S."/>
            <person name="Mayer K.F."/>
            <person name="Moreau H."/>
            <person name="Not F."/>
            <person name="Otillar R."/>
            <person name="Panaud O."/>
            <person name="Pangilinan J."/>
            <person name="Paulsen I."/>
            <person name="Piegu B."/>
            <person name="Poliakov A."/>
            <person name="Robbens S."/>
            <person name="Schmutz J."/>
            <person name="Toulza E."/>
            <person name="Wyss T."/>
            <person name="Zelensky A."/>
            <person name="Zhou K."/>
            <person name="Armbrust E.V."/>
            <person name="Bhattacharya D."/>
            <person name="Goodenough U.W."/>
            <person name="Van de Peer Y."/>
            <person name="Grigoriev I.V."/>
        </authorList>
    </citation>
    <scope>NUCLEOTIDE SEQUENCE [LARGE SCALE GENOMIC DNA]</scope>
    <source>
        <strain evidence="6 7">CCMP1545</strain>
    </source>
</reference>
<feature type="non-terminal residue" evidence="6">
    <location>
        <position position="342"/>
    </location>
</feature>
<evidence type="ECO:0000256" key="3">
    <source>
        <dbReference type="ARBA" id="ARBA00022989"/>
    </source>
</evidence>
<dbReference type="GO" id="GO:0006506">
    <property type="term" value="P:GPI anchor biosynthetic process"/>
    <property type="evidence" value="ECO:0007669"/>
    <property type="project" value="InterPro"/>
</dbReference>
<evidence type="ECO:0000256" key="2">
    <source>
        <dbReference type="ARBA" id="ARBA00022692"/>
    </source>
</evidence>
<sequence>RPYLAAYRAAMTLTTAVAILAVDFSAFPRRLAKTDSTRGVGLMDVGSGSFVLANALASRVARGLTTSSPTLRSTRWWSLIFLACARGLATHAMDYQQPVGEYGRHWNFFATLAVVDLCATATPPPPAFSSFAGLAILVAHQTSLLRGASPSGAGAAGVASSYGEYLLRDVPRGEGLLEQNKEGVGSIPGYVALYFLGAGLGRFVERSLCDAAKRASIRCWAWRWLLSLAVADAAFWAAAMTLHARCQAVSRRTANAAYCAWMLAFNLQVLLAFIAAGLLFPATPPVPKLLAAVNRRLLPTFLVANLLTGAVNGAMDTIHVGTLTAWASMVGYLSVVCVVGLA</sequence>
<feature type="transmembrane region" description="Helical" evidence="5">
    <location>
        <begin position="323"/>
        <end position="341"/>
    </location>
</feature>
<dbReference type="Proteomes" id="UP000001876">
    <property type="component" value="Unassembled WGS sequence"/>
</dbReference>
<dbReference type="PANTHER" id="PTHR20661">
    <property type="entry name" value="PHOSPHATIDYLINOSITOL-GLYCAN BIOSYNTHESIS CLASS W PROTEIN"/>
    <property type="match status" value="1"/>
</dbReference>
<dbReference type="EMBL" id="GG663735">
    <property type="protein sequence ID" value="EEH60982.1"/>
    <property type="molecule type" value="Genomic_DNA"/>
</dbReference>
<dbReference type="AlphaFoldDB" id="C1MIV6"/>
<feature type="non-terminal residue" evidence="6">
    <location>
        <position position="1"/>
    </location>
</feature>
<keyword evidence="4 5" id="KW-0472">Membrane</keyword>